<evidence type="ECO:0000256" key="1">
    <source>
        <dbReference type="ARBA" id="ARBA00008609"/>
    </source>
</evidence>
<dbReference type="InterPro" id="IPR006076">
    <property type="entry name" value="FAD-dep_OxRdtase"/>
</dbReference>
<dbReference type="InterPro" id="IPR036188">
    <property type="entry name" value="FAD/NAD-bd_sf"/>
</dbReference>
<evidence type="ECO:0000313" key="7">
    <source>
        <dbReference type="EMBL" id="NEU98215.1"/>
    </source>
</evidence>
<dbReference type="RefSeq" id="WP_163156319.1">
    <property type="nucleotide sequence ID" value="NZ_VKHP01000084.1"/>
</dbReference>
<evidence type="ECO:0000259" key="3">
    <source>
        <dbReference type="Pfam" id="PF01266"/>
    </source>
</evidence>
<dbReference type="SUPFAM" id="SSF103025">
    <property type="entry name" value="Folate-binding domain"/>
    <property type="match status" value="1"/>
</dbReference>
<dbReference type="Gene3D" id="2.40.30.110">
    <property type="entry name" value="Aminomethyltransferase beta-barrel domains"/>
    <property type="match status" value="1"/>
</dbReference>
<evidence type="ECO:0000313" key="8">
    <source>
        <dbReference type="Proteomes" id="UP000468531"/>
    </source>
</evidence>
<dbReference type="Gene3D" id="3.50.50.60">
    <property type="entry name" value="FAD/NAD(P)-binding domain"/>
    <property type="match status" value="1"/>
</dbReference>
<keyword evidence="2" id="KW-0560">Oxidoreductase</keyword>
<dbReference type="InterPro" id="IPR029043">
    <property type="entry name" value="GcvT/YgfZ_C"/>
</dbReference>
<dbReference type="SUPFAM" id="SSF51905">
    <property type="entry name" value="FAD/NAD(P)-binding domain"/>
    <property type="match status" value="1"/>
</dbReference>
<keyword evidence="8" id="KW-1185">Reference proteome</keyword>
<accession>A0A6P1BIJ7</accession>
<dbReference type="Pfam" id="PF01571">
    <property type="entry name" value="GCV_T"/>
    <property type="match status" value="1"/>
</dbReference>
<dbReference type="InterPro" id="IPR027266">
    <property type="entry name" value="TrmE/GcvT-like"/>
</dbReference>
<dbReference type="Gene3D" id="3.30.1360.120">
    <property type="entry name" value="Probable tRNA modification gtpase trme, domain 1"/>
    <property type="match status" value="1"/>
</dbReference>
<dbReference type="Gene3D" id="3.30.70.1400">
    <property type="entry name" value="Aminomethyltransferase beta-barrel domains"/>
    <property type="match status" value="1"/>
</dbReference>
<dbReference type="PANTHER" id="PTHR43757">
    <property type="entry name" value="AMINOMETHYLTRANSFERASE"/>
    <property type="match status" value="1"/>
</dbReference>
<dbReference type="Pfam" id="PF08669">
    <property type="entry name" value="GCV_T_C"/>
    <property type="match status" value="1"/>
</dbReference>
<reference evidence="7 8" key="1">
    <citation type="journal article" date="2020" name="Arch. Microbiol.">
        <title>Bradyrhizobium uaiense sp. nov., a new highly efficient cowpea symbiont.</title>
        <authorList>
            <person name="Cabral Michel D."/>
            <person name="Azarias Guimaraes A."/>
            <person name="Martins da Costa E."/>
            <person name="Soares de Carvalho T."/>
            <person name="Balsanelli E."/>
            <person name="Willems A."/>
            <person name="Maltempi de Souza E."/>
            <person name="de Souza Moreira F.M."/>
        </authorList>
    </citation>
    <scope>NUCLEOTIDE SEQUENCE [LARGE SCALE GENOMIC DNA]</scope>
    <source>
        <strain evidence="7 8">UFLA 03-164</strain>
    </source>
</reference>
<feature type="domain" description="GCVT N-terminal" evidence="4">
    <location>
        <begin position="426"/>
        <end position="703"/>
    </location>
</feature>
<feature type="domain" description="FAD dependent oxidoreductase" evidence="3">
    <location>
        <begin position="12"/>
        <end position="366"/>
    </location>
</feature>
<dbReference type="AlphaFoldDB" id="A0A6P1BIJ7"/>
<evidence type="ECO:0000259" key="6">
    <source>
        <dbReference type="Pfam" id="PF16350"/>
    </source>
</evidence>
<organism evidence="7 8">
    <name type="scientific">Bradyrhizobium uaiense</name>
    <dbReference type="NCBI Taxonomy" id="2594946"/>
    <lineage>
        <taxon>Bacteria</taxon>
        <taxon>Pseudomonadati</taxon>
        <taxon>Pseudomonadota</taxon>
        <taxon>Alphaproteobacteria</taxon>
        <taxon>Hyphomicrobiales</taxon>
        <taxon>Nitrobacteraceae</taxon>
        <taxon>Bradyrhizobium</taxon>
    </lineage>
</organism>
<feature type="domain" description="FAD dependent oxidoreductase central" evidence="6">
    <location>
        <begin position="370"/>
        <end position="424"/>
    </location>
</feature>
<dbReference type="InterPro" id="IPR032503">
    <property type="entry name" value="FAO_M"/>
</dbReference>
<feature type="domain" description="Aminomethyltransferase C-terminal" evidence="5">
    <location>
        <begin position="723"/>
        <end position="807"/>
    </location>
</feature>
<comment type="caution">
    <text evidence="7">The sequence shown here is derived from an EMBL/GenBank/DDBJ whole genome shotgun (WGS) entry which is preliminary data.</text>
</comment>
<dbReference type="SUPFAM" id="SSF101790">
    <property type="entry name" value="Aminomethyltransferase beta-barrel domain"/>
    <property type="match status" value="1"/>
</dbReference>
<dbReference type="Pfam" id="PF01266">
    <property type="entry name" value="DAO"/>
    <property type="match status" value="1"/>
</dbReference>
<proteinExistence type="inferred from homology"/>
<dbReference type="InterPro" id="IPR013977">
    <property type="entry name" value="GcvT_C"/>
</dbReference>
<dbReference type="InterPro" id="IPR028896">
    <property type="entry name" value="GcvT/YgfZ/DmdA"/>
</dbReference>
<dbReference type="PANTHER" id="PTHR43757:SF15">
    <property type="entry name" value="PYRUVATE DEHYDROGENASE PHOSPHATASE REGULATORY SUBUNIT, MITOCHONDRIAL-LIKE"/>
    <property type="match status" value="1"/>
</dbReference>
<dbReference type="Pfam" id="PF16350">
    <property type="entry name" value="FAO_M"/>
    <property type="match status" value="1"/>
</dbReference>
<dbReference type="SUPFAM" id="SSF54373">
    <property type="entry name" value="FAD-linked reductases, C-terminal domain"/>
    <property type="match status" value="1"/>
</dbReference>
<sequence>MQSKLPSHVEHVIVGGGIIGLSIAYHLTRLGHRDVLLLERDQLTCGTTWHAAGLVTQLRASENMAKLAQYTAELFRELEQLTGQHTGFRQCGSITVAATPARLEELKRGASMGRSFGLDVEIIDAAEAKRRVPLLDVADVLGAAWIASDGKTNPVDTARAFAAGAKQGGAKILERTPVTRIIVEAGRIVGVDTAEGVVRTEKVVICAGMWTRALAADLNWTVPLHAAEHFYVVTESMAGLSPDTPTVRDLDACFYAKEDAGKLLVGFFETNGKPWGAAGIPREFSFESLPDDFEHIEPYLADAMRRMPALEKVGLQLSFNGPESFTPDNRFLLGPAPDISGLYVASGFNSCGIESSGGAGKVMAEWMSTGVPANDYWEMDVRRAMPFQRNRRYLHDRTGEAVGLLYSLHRPHKSPATARNVRVSPLHDRLATVGAKFGEAAGWERAQWFGAPGAPVNAHATFARDDWFKASGAEHEATRSGVALFDQTSFAHLLVQGRDALALLQRLSTNDIDVPVGRIVYTPWLNERGGMESDVTIARAGGEEFLVVTAAVQRIRDLAWLRMHAKHAGHVFVTDVSSGYACLSVMGPRSRELLMRASPADFSDLAFPFATAREIEIGYGMALAFRMTFVGELGWELHIPAEQALGVYDALIAAGSDLDLRHAGYVALNTLRLEAGYRDWGADVSDEDSPLEAGLAFTIAWNKSEDFIGRAVLESKRGQTPRRRLVQLAAPGAVPLLFGTEPVWRNGSLVGYLRSAGFGHTLGCGVGMGYLYCESGVSAEWLSKGSFEIEIAGEKHAAIASLRAFYDVNRTRVKGEVRKVEELIAPDLLKACLKG</sequence>
<evidence type="ECO:0000259" key="4">
    <source>
        <dbReference type="Pfam" id="PF01571"/>
    </source>
</evidence>
<comment type="similarity">
    <text evidence="1">Belongs to the GcvT family.</text>
</comment>
<evidence type="ECO:0000256" key="2">
    <source>
        <dbReference type="ARBA" id="ARBA00023002"/>
    </source>
</evidence>
<name>A0A6P1BIJ7_9BRAD</name>
<dbReference type="Gene3D" id="3.30.9.10">
    <property type="entry name" value="D-Amino Acid Oxidase, subunit A, domain 2"/>
    <property type="match status" value="1"/>
</dbReference>
<gene>
    <name evidence="7" type="ORF">FNJ47_20885</name>
</gene>
<dbReference type="InterPro" id="IPR006222">
    <property type="entry name" value="GCVT_N"/>
</dbReference>
<dbReference type="GO" id="GO:0016491">
    <property type="term" value="F:oxidoreductase activity"/>
    <property type="evidence" value="ECO:0007669"/>
    <property type="project" value="UniProtKB-KW"/>
</dbReference>
<dbReference type="EMBL" id="VKHP01000084">
    <property type="protein sequence ID" value="NEU98215.1"/>
    <property type="molecule type" value="Genomic_DNA"/>
</dbReference>
<dbReference type="Proteomes" id="UP000468531">
    <property type="component" value="Unassembled WGS sequence"/>
</dbReference>
<protein>
    <submittedName>
        <fullName evidence="7">FAD-dependent oxidoreductase</fullName>
    </submittedName>
</protein>
<evidence type="ECO:0000259" key="5">
    <source>
        <dbReference type="Pfam" id="PF08669"/>
    </source>
</evidence>